<reference evidence="3" key="1">
    <citation type="submission" date="2022-11" db="UniProtKB">
        <authorList>
            <consortium name="WormBaseParasite"/>
        </authorList>
    </citation>
    <scope>IDENTIFICATION</scope>
</reference>
<evidence type="ECO:0000313" key="2">
    <source>
        <dbReference type="Proteomes" id="UP000887565"/>
    </source>
</evidence>
<keyword evidence="2" id="KW-1185">Reference proteome</keyword>
<protein>
    <submittedName>
        <fullName evidence="3">Uncharacterized protein</fullName>
    </submittedName>
</protein>
<dbReference type="PANTHER" id="PTHR37443:SF1">
    <property type="entry name" value="PROTEIN CBG23797"/>
    <property type="match status" value="1"/>
</dbReference>
<dbReference type="AlphaFoldDB" id="A0A915IL37"/>
<name>A0A915IL37_ROMCU</name>
<sequence length="119" mass="13664">MKTESLSLILLIISFQCQILSTFFQSVFDLGPRTTECTAWSWWSPCFSTKDPSFWFRMPGYCDFNPYGRQLRNNGVLTAIESSYGYLKKLNDTKTPCGQCLYQISCSYRCRGFNNGLTA</sequence>
<dbReference type="WBParaSite" id="nRc.2.0.1.t14589-RA">
    <property type="protein sequence ID" value="nRc.2.0.1.t14589-RA"/>
    <property type="gene ID" value="nRc.2.0.1.g14589"/>
</dbReference>
<organism evidence="2 3">
    <name type="scientific">Romanomermis culicivorax</name>
    <name type="common">Nematode worm</name>
    <dbReference type="NCBI Taxonomy" id="13658"/>
    <lineage>
        <taxon>Eukaryota</taxon>
        <taxon>Metazoa</taxon>
        <taxon>Ecdysozoa</taxon>
        <taxon>Nematoda</taxon>
        <taxon>Enoplea</taxon>
        <taxon>Dorylaimia</taxon>
        <taxon>Mermithida</taxon>
        <taxon>Mermithoidea</taxon>
        <taxon>Mermithidae</taxon>
        <taxon>Romanomermis</taxon>
    </lineage>
</organism>
<dbReference type="InterPro" id="IPR040271">
    <property type="entry name" value="T19C3.2-like"/>
</dbReference>
<evidence type="ECO:0000313" key="3">
    <source>
        <dbReference type="WBParaSite" id="nRc.2.0.1.t14589-RA"/>
    </source>
</evidence>
<feature type="signal peptide" evidence="1">
    <location>
        <begin position="1"/>
        <end position="21"/>
    </location>
</feature>
<keyword evidence="1" id="KW-0732">Signal</keyword>
<feature type="chain" id="PRO_5038091901" evidence="1">
    <location>
        <begin position="22"/>
        <end position="119"/>
    </location>
</feature>
<dbReference type="PANTHER" id="PTHR37443">
    <property type="entry name" value="PROTEIN CBG09852-RELATED"/>
    <property type="match status" value="1"/>
</dbReference>
<dbReference type="Proteomes" id="UP000887565">
    <property type="component" value="Unplaced"/>
</dbReference>
<accession>A0A915IL37</accession>
<evidence type="ECO:0000256" key="1">
    <source>
        <dbReference type="SAM" id="SignalP"/>
    </source>
</evidence>
<proteinExistence type="predicted"/>